<evidence type="ECO:0000256" key="15">
    <source>
        <dbReference type="PROSITE-ProRule" id="PRU10144"/>
    </source>
</evidence>
<feature type="signal peptide" evidence="17">
    <location>
        <begin position="1"/>
        <end position="37"/>
    </location>
</feature>
<evidence type="ECO:0000256" key="16">
    <source>
        <dbReference type="RuleBase" id="RU003357"/>
    </source>
</evidence>
<evidence type="ECO:0000256" key="13">
    <source>
        <dbReference type="ARBA" id="ARBA00023237"/>
    </source>
</evidence>
<dbReference type="SUPFAM" id="SSF56935">
    <property type="entry name" value="Porins"/>
    <property type="match status" value="1"/>
</dbReference>
<dbReference type="InterPro" id="IPR037066">
    <property type="entry name" value="Plug_dom_sf"/>
</dbReference>
<dbReference type="PROSITE" id="PS01156">
    <property type="entry name" value="TONB_DEPENDENT_REC_2"/>
    <property type="match status" value="1"/>
</dbReference>
<dbReference type="SMART" id="SM00965">
    <property type="entry name" value="STN"/>
    <property type="match status" value="1"/>
</dbReference>
<keyword evidence="4 14" id="KW-1134">Transmembrane beta strand</keyword>
<evidence type="ECO:0000256" key="8">
    <source>
        <dbReference type="ARBA" id="ARBA00023004"/>
    </source>
</evidence>
<keyword evidence="7 17" id="KW-0732">Signal</keyword>
<gene>
    <name evidence="19" type="ORF">GDH07_16360</name>
</gene>
<keyword evidence="3 14" id="KW-0813">Transport</keyword>
<evidence type="ECO:0000256" key="3">
    <source>
        <dbReference type="ARBA" id="ARBA00022448"/>
    </source>
</evidence>
<dbReference type="InterPro" id="IPR012910">
    <property type="entry name" value="Plug_dom"/>
</dbReference>
<dbReference type="Gene3D" id="3.55.50.30">
    <property type="match status" value="1"/>
</dbReference>
<comment type="subcellular location">
    <subcellularLocation>
        <location evidence="1 14">Cell outer membrane</location>
        <topology evidence="1 14">Multi-pass membrane protein</topology>
    </subcellularLocation>
</comment>
<dbReference type="Pfam" id="PF07715">
    <property type="entry name" value="Plug"/>
    <property type="match status" value="1"/>
</dbReference>
<name>A0A7X1PMD7_9PSED</name>
<dbReference type="PANTHER" id="PTHR32552:SF74">
    <property type="entry name" value="HYDROXAMATE SIDEROPHORE RECEPTOR FHUE"/>
    <property type="match status" value="1"/>
</dbReference>
<accession>A0A7X1PMD7</accession>
<dbReference type="GO" id="GO:0038023">
    <property type="term" value="F:signaling receptor activity"/>
    <property type="evidence" value="ECO:0007669"/>
    <property type="project" value="InterPro"/>
</dbReference>
<dbReference type="Pfam" id="PF00593">
    <property type="entry name" value="TonB_dep_Rec_b-barrel"/>
    <property type="match status" value="1"/>
</dbReference>
<dbReference type="NCBIfam" id="TIGR01783">
    <property type="entry name" value="TonB-siderophor"/>
    <property type="match status" value="1"/>
</dbReference>
<dbReference type="InterPro" id="IPR039426">
    <property type="entry name" value="TonB-dep_rcpt-like"/>
</dbReference>
<keyword evidence="8" id="KW-0408">Iron</keyword>
<keyword evidence="9" id="KW-0406">Ion transport</keyword>
<dbReference type="InterPro" id="IPR010917">
    <property type="entry name" value="TonB_rcpt_CS"/>
</dbReference>
<evidence type="ECO:0000256" key="9">
    <source>
        <dbReference type="ARBA" id="ARBA00023065"/>
    </source>
</evidence>
<dbReference type="InterPro" id="IPR010105">
    <property type="entry name" value="TonB_sidphr_rcpt"/>
</dbReference>
<keyword evidence="5" id="KW-0410">Iron transport</keyword>
<dbReference type="GO" id="GO:0015891">
    <property type="term" value="P:siderophore transport"/>
    <property type="evidence" value="ECO:0007669"/>
    <property type="project" value="InterPro"/>
</dbReference>
<dbReference type="FunFam" id="2.170.130.10:FF:000010">
    <property type="entry name" value="Ferripyoverdine receptor"/>
    <property type="match status" value="1"/>
</dbReference>
<feature type="short sequence motif" description="TonB C-terminal box" evidence="15">
    <location>
        <begin position="804"/>
        <end position="821"/>
    </location>
</feature>
<organism evidence="19 20">
    <name type="scientific">Pseudomonas piscis</name>
    <dbReference type="NCBI Taxonomy" id="2614538"/>
    <lineage>
        <taxon>Bacteria</taxon>
        <taxon>Pseudomonadati</taxon>
        <taxon>Pseudomonadota</taxon>
        <taxon>Gammaproteobacteria</taxon>
        <taxon>Pseudomonadales</taxon>
        <taxon>Pseudomonadaceae</taxon>
        <taxon>Pseudomonas</taxon>
    </lineage>
</organism>
<feature type="chain" id="PRO_5031523853" evidence="17">
    <location>
        <begin position="38"/>
        <end position="821"/>
    </location>
</feature>
<dbReference type="GO" id="GO:0015344">
    <property type="term" value="F:siderophore uptake transmembrane transporter activity"/>
    <property type="evidence" value="ECO:0007669"/>
    <property type="project" value="TreeGrafter"/>
</dbReference>
<evidence type="ECO:0000256" key="5">
    <source>
        <dbReference type="ARBA" id="ARBA00022496"/>
    </source>
</evidence>
<dbReference type="Gene3D" id="2.40.170.20">
    <property type="entry name" value="TonB-dependent receptor, beta-barrel domain"/>
    <property type="match status" value="1"/>
</dbReference>
<comment type="similarity">
    <text evidence="2 14 16">Belongs to the TonB-dependent receptor family.</text>
</comment>
<keyword evidence="12 19" id="KW-0675">Receptor</keyword>
<sequence length="821" mass="90686">MQIIPISYGTSMHFSSHIPARSILALAICLACGHAAAVEPASTPSKQESNLHSFSIARQPLAEALDQLSTQSGLQIAYSSPIAQGLESPGVSGRMSAEQALAKMLEGTGLGFERNGLNAVLLTRLPAVEKSVELGATQIISNQLGTVTEGSGSYTPGTLATATRLVLSPRQTPQSVSVITRQHMEDFNLNNVDDVLRHTPGITVSAYDTDRTNYYARGFSINNFQYDGIPSTSRNVAYSAGNTLSDMAIYDRVEVLKGATGLLTGAGSLGATINLVRKKPTAEFKGHATLGAGSWDNYRSEVDVSGPLTDSGNVRGRAVAAYQDKQSFLDHYSRKTETYYGILEFDLSPDTMLTVGADMQDNIPKGSSWSGTFPLVNSNGSINKMSRSYNNGTTWSAWEQYTRTAFAMLEHDLGDGWVTKLQLDHKINSYHAELGSIQFDQPQADGSAEINGQKYTGETKSTSADLYASGPFSLFGRDHELVLGGSISTSRWQGKGYWAPVWPQGNKVDFYNWKGHLSRPIWQAPAQITDDTTRQTGAYLTTRLNLLDDLNVILGGRVVNYHQTGLTPSYRESGRFVPYAGIIYDLNENFSAYASYTDIFMPQESFNKDREQKLLEPDEGQNYELGLKGEFFEGRLNSSLAYFEIRENNRPISDDAYNNLTPTPSNYAYKGSKAVTKGYEAEISGELSPGWQVQAGYTHKVVRDDKGDKLSTFEPEDQVNLYTTYKLKGDLDKLTVGGGLRWQSKGWYSIYNKPLDRNQDITQSSYWLVDLMTRYQITDSLSATLNVNNIFDKSYYTNVGFYNSAAYGEPRNFMLSTRWDF</sequence>
<evidence type="ECO:0000256" key="2">
    <source>
        <dbReference type="ARBA" id="ARBA00009810"/>
    </source>
</evidence>
<keyword evidence="11 14" id="KW-0472">Membrane</keyword>
<dbReference type="Pfam" id="PF07660">
    <property type="entry name" value="STN"/>
    <property type="match status" value="1"/>
</dbReference>
<evidence type="ECO:0000256" key="6">
    <source>
        <dbReference type="ARBA" id="ARBA00022692"/>
    </source>
</evidence>
<dbReference type="CDD" id="cd01347">
    <property type="entry name" value="ligand_gated_channel"/>
    <property type="match status" value="1"/>
</dbReference>
<dbReference type="InterPro" id="IPR011662">
    <property type="entry name" value="Secretin/TonB_short_N"/>
</dbReference>
<keyword evidence="10 16" id="KW-0798">TonB box</keyword>
<dbReference type="Proteomes" id="UP000486534">
    <property type="component" value="Unassembled WGS sequence"/>
</dbReference>
<keyword evidence="6 14" id="KW-0812">Transmembrane</keyword>
<evidence type="ECO:0000256" key="14">
    <source>
        <dbReference type="PROSITE-ProRule" id="PRU01360"/>
    </source>
</evidence>
<feature type="domain" description="Secretin/TonB short N-terminal" evidence="18">
    <location>
        <begin position="74"/>
        <end position="125"/>
    </location>
</feature>
<reference evidence="19 20" key="1">
    <citation type="submission" date="2019-10" db="EMBL/GenBank/DDBJ databases">
        <title>Pseudomonas dajingensis sp. nov., isolated from the profound head ulcers of farmed Murray cod (Maccullochella peelii peelii).</title>
        <authorList>
            <person name="Liu Y."/>
        </authorList>
    </citation>
    <scope>NUCLEOTIDE SEQUENCE [LARGE SCALE GENOMIC DNA]</scope>
    <source>
        <strain evidence="19 20">MC042</strain>
    </source>
</reference>
<evidence type="ECO:0000256" key="10">
    <source>
        <dbReference type="ARBA" id="ARBA00023077"/>
    </source>
</evidence>
<dbReference type="AlphaFoldDB" id="A0A7X1PMD7"/>
<dbReference type="GO" id="GO:0009279">
    <property type="term" value="C:cell outer membrane"/>
    <property type="evidence" value="ECO:0007669"/>
    <property type="project" value="UniProtKB-SubCell"/>
</dbReference>
<evidence type="ECO:0000256" key="11">
    <source>
        <dbReference type="ARBA" id="ARBA00023136"/>
    </source>
</evidence>
<evidence type="ECO:0000313" key="20">
    <source>
        <dbReference type="Proteomes" id="UP000486534"/>
    </source>
</evidence>
<dbReference type="Gene3D" id="2.170.130.10">
    <property type="entry name" value="TonB-dependent receptor, plug domain"/>
    <property type="match status" value="1"/>
</dbReference>
<evidence type="ECO:0000256" key="4">
    <source>
        <dbReference type="ARBA" id="ARBA00022452"/>
    </source>
</evidence>
<evidence type="ECO:0000313" key="19">
    <source>
        <dbReference type="EMBL" id="MQA54891.1"/>
    </source>
</evidence>
<evidence type="ECO:0000259" key="18">
    <source>
        <dbReference type="SMART" id="SM00965"/>
    </source>
</evidence>
<proteinExistence type="inferred from homology"/>
<evidence type="ECO:0000256" key="17">
    <source>
        <dbReference type="SAM" id="SignalP"/>
    </source>
</evidence>
<protein>
    <submittedName>
        <fullName evidence="19">TonB-dependent siderophore receptor</fullName>
    </submittedName>
</protein>
<comment type="caution">
    <text evidence="19">The sequence shown here is derived from an EMBL/GenBank/DDBJ whole genome shotgun (WGS) entry which is preliminary data.</text>
</comment>
<evidence type="ECO:0000256" key="12">
    <source>
        <dbReference type="ARBA" id="ARBA00023170"/>
    </source>
</evidence>
<dbReference type="InterPro" id="IPR000531">
    <property type="entry name" value="Beta-barrel_TonB"/>
</dbReference>
<dbReference type="PROSITE" id="PS52016">
    <property type="entry name" value="TONB_DEPENDENT_REC_3"/>
    <property type="match status" value="1"/>
</dbReference>
<dbReference type="InterPro" id="IPR036942">
    <property type="entry name" value="Beta-barrel_TonB_sf"/>
</dbReference>
<evidence type="ECO:0000256" key="7">
    <source>
        <dbReference type="ARBA" id="ARBA00022729"/>
    </source>
</evidence>
<keyword evidence="13 14" id="KW-0998">Cell outer membrane</keyword>
<dbReference type="PANTHER" id="PTHR32552">
    <property type="entry name" value="FERRICHROME IRON RECEPTOR-RELATED"/>
    <property type="match status" value="1"/>
</dbReference>
<dbReference type="EMBL" id="WHUV01000002">
    <property type="protein sequence ID" value="MQA54891.1"/>
    <property type="molecule type" value="Genomic_DNA"/>
</dbReference>
<evidence type="ECO:0000256" key="1">
    <source>
        <dbReference type="ARBA" id="ARBA00004571"/>
    </source>
</evidence>